<evidence type="ECO:0000313" key="1">
    <source>
        <dbReference type="EMBL" id="EYC28185.1"/>
    </source>
</evidence>
<comment type="caution">
    <text evidence="1">The sequence shown here is derived from an EMBL/GenBank/DDBJ whole genome shotgun (WGS) entry which is preliminary data.</text>
</comment>
<reference evidence="2" key="1">
    <citation type="journal article" date="2015" name="Nat. Genet.">
        <title>The genome and transcriptome of the zoonotic hookworm Ancylostoma ceylanicum identify infection-specific gene families.</title>
        <authorList>
            <person name="Schwarz E.M."/>
            <person name="Hu Y."/>
            <person name="Antoshechkin I."/>
            <person name="Miller M.M."/>
            <person name="Sternberg P.W."/>
            <person name="Aroian R.V."/>
        </authorList>
    </citation>
    <scope>NUCLEOTIDE SEQUENCE</scope>
    <source>
        <strain evidence="2">HY135</strain>
    </source>
</reference>
<organism evidence="1 2">
    <name type="scientific">Ancylostoma ceylanicum</name>
    <dbReference type="NCBI Taxonomy" id="53326"/>
    <lineage>
        <taxon>Eukaryota</taxon>
        <taxon>Metazoa</taxon>
        <taxon>Ecdysozoa</taxon>
        <taxon>Nematoda</taxon>
        <taxon>Chromadorea</taxon>
        <taxon>Rhabditida</taxon>
        <taxon>Rhabditina</taxon>
        <taxon>Rhabditomorpha</taxon>
        <taxon>Strongyloidea</taxon>
        <taxon>Ancylostomatidae</taxon>
        <taxon>Ancylostomatinae</taxon>
        <taxon>Ancylostoma</taxon>
    </lineage>
</organism>
<dbReference type="AlphaFoldDB" id="A0A016VL85"/>
<evidence type="ECO:0000313" key="2">
    <source>
        <dbReference type="Proteomes" id="UP000024635"/>
    </source>
</evidence>
<proteinExistence type="predicted"/>
<keyword evidence="2" id="KW-1185">Reference proteome</keyword>
<name>A0A016VL85_9BILA</name>
<sequence>MAASKVDDEAKKKETVNKQEVESLTNMLFLRKNTEKVSPYQKFNKKAAKGVREFCEAHLVGTIDEGPPSATKLCDFVRVQPNLVAASSGERWNHCFHRDKPASES</sequence>
<dbReference type="EMBL" id="JARK01001344">
    <property type="protein sequence ID" value="EYC28185.1"/>
    <property type="molecule type" value="Genomic_DNA"/>
</dbReference>
<dbReference type="OrthoDB" id="10431427at2759"/>
<protein>
    <submittedName>
        <fullName evidence="1">Uncharacterized protein</fullName>
    </submittedName>
</protein>
<dbReference type="Proteomes" id="UP000024635">
    <property type="component" value="Unassembled WGS sequence"/>
</dbReference>
<gene>
    <name evidence="1" type="primary">Acey_s0008.g38</name>
    <name evidence="1" type="ORF">Y032_0008g38</name>
</gene>
<accession>A0A016VL85</accession>